<keyword evidence="2" id="KW-1185">Reference proteome</keyword>
<reference evidence="1 2" key="1">
    <citation type="submission" date="2016-04" db="EMBL/GenBank/DDBJ databases">
        <authorList>
            <person name="Chen L."/>
            <person name="Zhuang W."/>
            <person name="Wang G."/>
        </authorList>
    </citation>
    <scope>NUCLEOTIDE SEQUENCE [LARGE SCALE GENOMIC DNA]</scope>
    <source>
        <strain evidence="2">GR20</strain>
    </source>
</reference>
<accession>A0ABX3NP64</accession>
<evidence type="ECO:0000313" key="1">
    <source>
        <dbReference type="EMBL" id="OQP42027.1"/>
    </source>
</evidence>
<organism evidence="1 2">
    <name type="scientific">Niastella koreensis</name>
    <dbReference type="NCBI Taxonomy" id="354356"/>
    <lineage>
        <taxon>Bacteria</taxon>
        <taxon>Pseudomonadati</taxon>
        <taxon>Bacteroidota</taxon>
        <taxon>Chitinophagia</taxon>
        <taxon>Chitinophagales</taxon>
        <taxon>Chitinophagaceae</taxon>
        <taxon>Niastella</taxon>
    </lineage>
</organism>
<protein>
    <submittedName>
        <fullName evidence="1">Uncharacterized protein</fullName>
    </submittedName>
</protein>
<dbReference type="Proteomes" id="UP000192277">
    <property type="component" value="Unassembled WGS sequence"/>
</dbReference>
<sequence>MIEYSKHIDEYSNYPHASFSKLVPFEQWGNKQLAEKYLQKYWLTAHDYLSVWKPIQDKIFIEGKRLPDLIYHTEFDIIALRGGCLFLEEDFMQLQKAMQEAGEEYFVIIQHSQAFTEGEPMFRMKFPVNITWQELTSGNYISAVLFEMSYNEYLVFSESGNWGKYSANDYDHPLDIIGFKPELASIFREQFKQPKVEQEEIREWLPQVYKALIN</sequence>
<comment type="caution">
    <text evidence="1">The sequence shown here is derived from an EMBL/GenBank/DDBJ whole genome shotgun (WGS) entry which is preliminary data.</text>
</comment>
<evidence type="ECO:0000313" key="2">
    <source>
        <dbReference type="Proteomes" id="UP000192277"/>
    </source>
</evidence>
<name>A0ABX3NP64_9BACT</name>
<gene>
    <name evidence="1" type="ORF">A4D02_35990</name>
</gene>
<dbReference type="RefSeq" id="WP_014223321.1">
    <property type="nucleotide sequence ID" value="NZ_LWBO01000048.1"/>
</dbReference>
<proteinExistence type="predicted"/>
<dbReference type="EMBL" id="LWBO01000048">
    <property type="protein sequence ID" value="OQP42027.1"/>
    <property type="molecule type" value="Genomic_DNA"/>
</dbReference>